<dbReference type="GO" id="GO:0016491">
    <property type="term" value="F:oxidoreductase activity"/>
    <property type="evidence" value="ECO:0007669"/>
    <property type="project" value="UniProtKB-KW"/>
</dbReference>
<dbReference type="PANTHER" id="PTHR47470">
    <property type="entry name" value="CHOLESTEROL OXIDASE"/>
    <property type="match status" value="1"/>
</dbReference>
<dbReference type="AlphaFoldDB" id="A0A450Y9X5"/>
<keyword evidence="3" id="KW-0285">Flavoprotein</keyword>
<dbReference type="InterPro" id="IPR029058">
    <property type="entry name" value="AB_hydrolase_fold"/>
</dbReference>
<sequence length="366" mass="40601">MHTRIDLLLRAPIPVAGVAPALHSFQTDDGLTLSLAHYNPKPCDNSILLAHGATTASTMFTMPEHENIVSFLFDQGYTDVWCADWRISSSLPYLRQGSNWTLDDLILFDAPATVRELRRHIGENRLFVISHCFSAISFAAALAAGLVEISGLLCNSVSLVTTLPPVAKAKLMALPDLIRHFFGGAYMPIDIDEVGMLSRPGMMMALAGLTRRKCTNSASHAINFLWGGDVDTIYLHENLHPVTHDRVGELFGPVPYCYWDHLRKVVLAGVMVRFNDDDPIYEALPENYFQAAANIATPMLLFSGGDNRCWGHAQKTCYEMLTEAYPHLDVSYAEIPGYGHNDLFMGKHAALDVFPTLTDFMKQVKN</sequence>
<dbReference type="InterPro" id="IPR052542">
    <property type="entry name" value="Cholesterol_Oxidase"/>
</dbReference>
<comment type="cofactor">
    <cofactor evidence="1">
        <name>FAD</name>
        <dbReference type="ChEBI" id="CHEBI:57692"/>
    </cofactor>
</comment>
<dbReference type="Gene3D" id="3.40.50.1820">
    <property type="entry name" value="alpha/beta hydrolase"/>
    <property type="match status" value="1"/>
</dbReference>
<dbReference type="PANTHER" id="PTHR47470:SF1">
    <property type="entry name" value="FAD-DEPENDENT OXIDOREDUCTASE 2 FAD BINDING DOMAIN-CONTAINING PROTEIN"/>
    <property type="match status" value="1"/>
</dbReference>
<evidence type="ECO:0000256" key="2">
    <source>
        <dbReference type="ARBA" id="ARBA00010790"/>
    </source>
</evidence>
<protein>
    <submittedName>
        <fullName evidence="6">Cholesterol oxidase</fullName>
    </submittedName>
</protein>
<evidence type="ECO:0000256" key="1">
    <source>
        <dbReference type="ARBA" id="ARBA00001974"/>
    </source>
</evidence>
<gene>
    <name evidence="6" type="ORF">BECKTC1821D_GA0114238_100443</name>
</gene>
<evidence type="ECO:0000256" key="5">
    <source>
        <dbReference type="ARBA" id="ARBA00023002"/>
    </source>
</evidence>
<reference evidence="6" key="1">
    <citation type="submission" date="2019-02" db="EMBL/GenBank/DDBJ databases">
        <authorList>
            <person name="Gruber-Vodicka R. H."/>
            <person name="Seah K. B. B."/>
        </authorList>
    </citation>
    <scope>NUCLEOTIDE SEQUENCE</scope>
    <source>
        <strain evidence="6">BECK_BZ123</strain>
    </source>
</reference>
<evidence type="ECO:0000256" key="3">
    <source>
        <dbReference type="ARBA" id="ARBA00022630"/>
    </source>
</evidence>
<comment type="similarity">
    <text evidence="2">Belongs to the GMC oxidoreductase family.</text>
</comment>
<accession>A0A450Y9X5</accession>
<proteinExistence type="inferred from homology"/>
<evidence type="ECO:0000313" key="6">
    <source>
        <dbReference type="EMBL" id="VFK38337.1"/>
    </source>
</evidence>
<organism evidence="6">
    <name type="scientific">Candidatus Kentrum sp. TC</name>
    <dbReference type="NCBI Taxonomy" id="2126339"/>
    <lineage>
        <taxon>Bacteria</taxon>
        <taxon>Pseudomonadati</taxon>
        <taxon>Pseudomonadota</taxon>
        <taxon>Gammaproteobacteria</taxon>
        <taxon>Candidatus Kentrum</taxon>
    </lineage>
</organism>
<keyword evidence="5" id="KW-0560">Oxidoreductase</keyword>
<evidence type="ECO:0000256" key="4">
    <source>
        <dbReference type="ARBA" id="ARBA00022827"/>
    </source>
</evidence>
<dbReference type="EMBL" id="CAADFS010000004">
    <property type="protein sequence ID" value="VFK38337.1"/>
    <property type="molecule type" value="Genomic_DNA"/>
</dbReference>
<name>A0A450Y9X5_9GAMM</name>
<keyword evidence="4" id="KW-0274">FAD</keyword>
<dbReference type="SUPFAM" id="SSF53474">
    <property type="entry name" value="alpha/beta-Hydrolases"/>
    <property type="match status" value="1"/>
</dbReference>